<dbReference type="AlphaFoldDB" id="A0A1V4JSK3"/>
<protein>
    <recommendedName>
        <fullName evidence="4">Secreted protein</fullName>
    </recommendedName>
</protein>
<sequence length="180" mass="19868">MNGPGPLEKLLLMSGTLLQALLVMSRAAAKGPIKLPTAVVHQPHWLAPFKQQQKKLKPGAPCVASPLDFGLRRSCTHPPPQPVLSCCPGGSRLLETQVLGCWKWSIFSFLLIRQCEEDEDVLSPLCIAAAWSLSVLPRCGRPFPVRRMPCLFERARRIGCYGLYNAQVQFTASTELGYLI</sequence>
<dbReference type="EMBL" id="LSYS01006629">
    <property type="protein sequence ID" value="OPJ75143.1"/>
    <property type="molecule type" value="Genomic_DNA"/>
</dbReference>
<reference evidence="2 3" key="1">
    <citation type="submission" date="2016-02" db="EMBL/GenBank/DDBJ databases">
        <title>Band-tailed pigeon sequencing and assembly.</title>
        <authorList>
            <person name="Soares A.E."/>
            <person name="Novak B.J."/>
            <person name="Rice E.S."/>
            <person name="O'Connell B."/>
            <person name="Chang D."/>
            <person name="Weber S."/>
            <person name="Shapiro B."/>
        </authorList>
    </citation>
    <scope>NUCLEOTIDE SEQUENCE [LARGE SCALE GENOMIC DNA]</scope>
    <source>
        <strain evidence="2">BTP2013</strain>
        <tissue evidence="2">Blood</tissue>
    </source>
</reference>
<keyword evidence="3" id="KW-1185">Reference proteome</keyword>
<evidence type="ECO:0000256" key="1">
    <source>
        <dbReference type="SAM" id="SignalP"/>
    </source>
</evidence>
<feature type="signal peptide" evidence="1">
    <location>
        <begin position="1"/>
        <end position="29"/>
    </location>
</feature>
<proteinExistence type="predicted"/>
<dbReference type="Proteomes" id="UP000190648">
    <property type="component" value="Unassembled WGS sequence"/>
</dbReference>
<comment type="caution">
    <text evidence="2">The sequence shown here is derived from an EMBL/GenBank/DDBJ whole genome shotgun (WGS) entry which is preliminary data.</text>
</comment>
<accession>A0A1V4JSK3</accession>
<feature type="chain" id="PRO_5013274198" description="Secreted protein" evidence="1">
    <location>
        <begin position="30"/>
        <end position="180"/>
    </location>
</feature>
<evidence type="ECO:0000313" key="3">
    <source>
        <dbReference type="Proteomes" id="UP000190648"/>
    </source>
</evidence>
<evidence type="ECO:0000313" key="2">
    <source>
        <dbReference type="EMBL" id="OPJ75143.1"/>
    </source>
</evidence>
<organism evidence="2 3">
    <name type="scientific">Patagioenas fasciata monilis</name>
    <dbReference type="NCBI Taxonomy" id="372326"/>
    <lineage>
        <taxon>Eukaryota</taxon>
        <taxon>Metazoa</taxon>
        <taxon>Chordata</taxon>
        <taxon>Craniata</taxon>
        <taxon>Vertebrata</taxon>
        <taxon>Euteleostomi</taxon>
        <taxon>Archelosauria</taxon>
        <taxon>Archosauria</taxon>
        <taxon>Dinosauria</taxon>
        <taxon>Saurischia</taxon>
        <taxon>Theropoda</taxon>
        <taxon>Coelurosauria</taxon>
        <taxon>Aves</taxon>
        <taxon>Neognathae</taxon>
        <taxon>Neoaves</taxon>
        <taxon>Columbimorphae</taxon>
        <taxon>Columbiformes</taxon>
        <taxon>Columbidae</taxon>
        <taxon>Patagioenas</taxon>
    </lineage>
</organism>
<evidence type="ECO:0008006" key="4">
    <source>
        <dbReference type="Google" id="ProtNLM"/>
    </source>
</evidence>
<name>A0A1V4JSK3_PATFA</name>
<gene>
    <name evidence="2" type="ORF">AV530_018576</name>
</gene>
<keyword evidence="1" id="KW-0732">Signal</keyword>